<dbReference type="AlphaFoldDB" id="A0A9P7YFC8"/>
<evidence type="ECO:0000313" key="3">
    <source>
        <dbReference type="EMBL" id="KAG9232600.1"/>
    </source>
</evidence>
<organism evidence="3 4">
    <name type="scientific">Amylocarpus encephaloides</name>
    <dbReference type="NCBI Taxonomy" id="45428"/>
    <lineage>
        <taxon>Eukaryota</taxon>
        <taxon>Fungi</taxon>
        <taxon>Dikarya</taxon>
        <taxon>Ascomycota</taxon>
        <taxon>Pezizomycotina</taxon>
        <taxon>Leotiomycetes</taxon>
        <taxon>Helotiales</taxon>
        <taxon>Helotiales incertae sedis</taxon>
        <taxon>Amylocarpus</taxon>
    </lineage>
</organism>
<protein>
    <submittedName>
        <fullName evidence="3">Uncharacterized protein</fullName>
    </submittedName>
</protein>
<feature type="signal peptide" evidence="2">
    <location>
        <begin position="1"/>
        <end position="21"/>
    </location>
</feature>
<keyword evidence="1" id="KW-0812">Transmembrane</keyword>
<evidence type="ECO:0000313" key="4">
    <source>
        <dbReference type="Proteomes" id="UP000824998"/>
    </source>
</evidence>
<proteinExistence type="predicted"/>
<keyword evidence="4" id="KW-1185">Reference proteome</keyword>
<feature type="chain" id="PRO_5040265273" evidence="2">
    <location>
        <begin position="22"/>
        <end position="320"/>
    </location>
</feature>
<sequence length="320" mass="34475">MALSTSCLLFTSLLALGVVAGGINDQPWGSSPPWGRIKLNEYGPPCTTSLATWDFVKPDTCIPIKGTDYQSLESVHPWPVCKSGEEAKFAIFDQASGTCDPAKNNNGEMRALKSKSDILFGCTDLRDVGSLSFWCDGAEILEEPVEIDINADQTKDGGVLHFPGKGCRRGKKPEPKYYAPDTCIDITENFGLQLSAPGVCQNGTKAIIAGFAGKNCDPTSKPLKDPFTKWDDRVIGFCLPTDGINSMTFWCDGIEGVDMTKPRVFPKKGGSNLGLIVGLSVGIGSLLFIVLGLVVAYSINYHFRTKVNQLFGKGDGYIAL</sequence>
<keyword evidence="1" id="KW-1133">Transmembrane helix</keyword>
<evidence type="ECO:0000256" key="1">
    <source>
        <dbReference type="SAM" id="Phobius"/>
    </source>
</evidence>
<reference evidence="3" key="1">
    <citation type="journal article" date="2021" name="IMA Fungus">
        <title>Genomic characterization of three marine fungi, including Emericellopsis atlantica sp. nov. with signatures of a generalist lifestyle and marine biomass degradation.</title>
        <authorList>
            <person name="Hagestad O.C."/>
            <person name="Hou L."/>
            <person name="Andersen J.H."/>
            <person name="Hansen E.H."/>
            <person name="Altermark B."/>
            <person name="Li C."/>
            <person name="Kuhnert E."/>
            <person name="Cox R.J."/>
            <person name="Crous P.W."/>
            <person name="Spatafora J.W."/>
            <person name="Lail K."/>
            <person name="Amirebrahimi M."/>
            <person name="Lipzen A."/>
            <person name="Pangilinan J."/>
            <person name="Andreopoulos W."/>
            <person name="Hayes R.D."/>
            <person name="Ng V."/>
            <person name="Grigoriev I.V."/>
            <person name="Jackson S.A."/>
            <person name="Sutton T.D.S."/>
            <person name="Dobson A.D.W."/>
            <person name="Rama T."/>
        </authorList>
    </citation>
    <scope>NUCLEOTIDE SEQUENCE</scope>
    <source>
        <strain evidence="3">TRa018bII</strain>
    </source>
</reference>
<keyword evidence="1" id="KW-0472">Membrane</keyword>
<dbReference type="Proteomes" id="UP000824998">
    <property type="component" value="Unassembled WGS sequence"/>
</dbReference>
<comment type="caution">
    <text evidence="3">The sequence shown here is derived from an EMBL/GenBank/DDBJ whole genome shotgun (WGS) entry which is preliminary data.</text>
</comment>
<feature type="transmembrane region" description="Helical" evidence="1">
    <location>
        <begin position="273"/>
        <end position="299"/>
    </location>
</feature>
<name>A0A9P7YFC8_9HELO</name>
<evidence type="ECO:0000256" key="2">
    <source>
        <dbReference type="SAM" id="SignalP"/>
    </source>
</evidence>
<dbReference type="EMBL" id="MU251540">
    <property type="protein sequence ID" value="KAG9232600.1"/>
    <property type="molecule type" value="Genomic_DNA"/>
</dbReference>
<accession>A0A9P7YFC8</accession>
<dbReference type="OrthoDB" id="3560651at2759"/>
<gene>
    <name evidence="3" type="ORF">BJ875DRAFT_466312</name>
</gene>
<keyword evidence="2" id="KW-0732">Signal</keyword>